<dbReference type="Pfam" id="PF14223">
    <property type="entry name" value="Retrotran_gag_2"/>
    <property type="match status" value="1"/>
</dbReference>
<comment type="caution">
    <text evidence="1">The sequence shown here is derived from an EMBL/GenBank/DDBJ whole genome shotgun (WGS) entry which is preliminary data.</text>
</comment>
<name>A0A4Y2CUB8_ARAVE</name>
<organism evidence="1 2">
    <name type="scientific">Araneus ventricosus</name>
    <name type="common">Orbweaver spider</name>
    <name type="synonym">Epeira ventricosa</name>
    <dbReference type="NCBI Taxonomy" id="182803"/>
    <lineage>
        <taxon>Eukaryota</taxon>
        <taxon>Metazoa</taxon>
        <taxon>Ecdysozoa</taxon>
        <taxon>Arthropoda</taxon>
        <taxon>Chelicerata</taxon>
        <taxon>Arachnida</taxon>
        <taxon>Araneae</taxon>
        <taxon>Araneomorphae</taxon>
        <taxon>Entelegynae</taxon>
        <taxon>Araneoidea</taxon>
        <taxon>Araneidae</taxon>
        <taxon>Araneus</taxon>
    </lineage>
</organism>
<evidence type="ECO:0008006" key="3">
    <source>
        <dbReference type="Google" id="ProtNLM"/>
    </source>
</evidence>
<dbReference type="Proteomes" id="UP000499080">
    <property type="component" value="Unassembled WGS sequence"/>
</dbReference>
<protein>
    <recommendedName>
        <fullName evidence="3">Retrotransposon gag domain-containing protein</fullName>
    </recommendedName>
</protein>
<gene>
    <name evidence="1" type="ORF">AVEN_232405_1</name>
</gene>
<evidence type="ECO:0000313" key="2">
    <source>
        <dbReference type="Proteomes" id="UP000499080"/>
    </source>
</evidence>
<evidence type="ECO:0000313" key="1">
    <source>
        <dbReference type="EMBL" id="GBM07973.1"/>
    </source>
</evidence>
<dbReference type="OrthoDB" id="7548346at2759"/>
<dbReference type="AlphaFoldDB" id="A0A4Y2CUB8"/>
<dbReference type="EMBL" id="BGPR01000249">
    <property type="protein sequence ID" value="GBM07973.1"/>
    <property type="molecule type" value="Genomic_DNA"/>
</dbReference>
<sequence length="169" mass="19328">MAETSALHRDKNELFRGDEEAKLLRGRLESTALGCRDEPNEDNAKTLWEKLKLTLLDKLKTWKIDAGNELRNLRLCEKEKISDYIARARGLATKCASLGLDVNERESAFYVLRGLTGKYAKIHEILKTQREKSIDELLETLREDETLQNNVGMPVEVLNPDLAFTAVRR</sequence>
<keyword evidence="2" id="KW-1185">Reference proteome</keyword>
<reference evidence="1 2" key="1">
    <citation type="journal article" date="2019" name="Sci. Rep.">
        <title>Orb-weaving spider Araneus ventricosus genome elucidates the spidroin gene catalogue.</title>
        <authorList>
            <person name="Kono N."/>
            <person name="Nakamura H."/>
            <person name="Ohtoshi R."/>
            <person name="Moran D.A.P."/>
            <person name="Shinohara A."/>
            <person name="Yoshida Y."/>
            <person name="Fujiwara M."/>
            <person name="Mori M."/>
            <person name="Tomita M."/>
            <person name="Arakawa K."/>
        </authorList>
    </citation>
    <scope>NUCLEOTIDE SEQUENCE [LARGE SCALE GENOMIC DNA]</scope>
</reference>
<proteinExistence type="predicted"/>
<accession>A0A4Y2CUB8</accession>